<reference evidence="2 3" key="1">
    <citation type="journal article" date="2019" name="Int. J. Syst. Evol. Microbiol.">
        <title>The Global Catalogue of Microorganisms (GCM) 10K type strain sequencing project: providing services to taxonomists for standard genome sequencing and annotation.</title>
        <authorList>
            <consortium name="The Broad Institute Genomics Platform"/>
            <consortium name="The Broad Institute Genome Sequencing Center for Infectious Disease"/>
            <person name="Wu L."/>
            <person name="Ma J."/>
        </authorList>
    </citation>
    <scope>NUCLEOTIDE SEQUENCE [LARGE SCALE GENOMIC DNA]</scope>
    <source>
        <strain evidence="2 3">JCM 1417</strain>
    </source>
</reference>
<dbReference type="EMBL" id="BAAACI010000001">
    <property type="protein sequence ID" value="GAA0768004.1"/>
    <property type="molecule type" value="Genomic_DNA"/>
</dbReference>
<dbReference type="InterPro" id="IPR001296">
    <property type="entry name" value="Glyco_trans_1"/>
</dbReference>
<evidence type="ECO:0000313" key="2">
    <source>
        <dbReference type="EMBL" id="GAA0768004.1"/>
    </source>
</evidence>
<name>A0ABN1KJ04_CLOSU</name>
<sequence length="339" mass="39744">MKICILGPVINKHHFGGVATFDEGLRSGFLQNGDEVLMITNIEKSGENIEYFGKVDFFVFKRKIIKKIIKFNPDIVISSMWYGILNRNIKKYLPRTKTVHFVHGFPTYRYKNYKRYLLNTAFKEYRKHSDFLVSNSSFTGCINTEIYGIKCDKTIHIGLKEKFVDFEKQKNENVNFVFAGRIVKEKNVDKVCEIFKFIYQFDQSVKLTIIGDGPEREILEKKYESEKIIFLGKKSREETLQALEKADVFISLNPHEPFGLVYLEALLKKCKIICPNTGGQVEFLNDFEEVLCIDINNYENFKEEFIKLINIDGFTKTNLSSFFEYFNYRRVAKELIKLK</sequence>
<gene>
    <name evidence="2" type="ORF">GCM10008908_07730</name>
</gene>
<dbReference type="PANTHER" id="PTHR45947">
    <property type="entry name" value="SULFOQUINOVOSYL TRANSFERASE SQD2"/>
    <property type="match status" value="1"/>
</dbReference>
<evidence type="ECO:0000259" key="1">
    <source>
        <dbReference type="Pfam" id="PF00534"/>
    </source>
</evidence>
<protein>
    <recommendedName>
        <fullName evidence="1">Glycosyl transferase family 1 domain-containing protein</fullName>
    </recommendedName>
</protein>
<dbReference type="RefSeq" id="WP_343823798.1">
    <property type="nucleotide sequence ID" value="NZ_BAAACI010000001.1"/>
</dbReference>
<dbReference type="Pfam" id="PF00534">
    <property type="entry name" value="Glycos_transf_1"/>
    <property type="match status" value="1"/>
</dbReference>
<feature type="domain" description="Glycosyl transferase family 1" evidence="1">
    <location>
        <begin position="168"/>
        <end position="311"/>
    </location>
</feature>
<comment type="caution">
    <text evidence="2">The sequence shown here is derived from an EMBL/GenBank/DDBJ whole genome shotgun (WGS) entry which is preliminary data.</text>
</comment>
<dbReference type="InterPro" id="IPR050194">
    <property type="entry name" value="Glycosyltransferase_grp1"/>
</dbReference>
<dbReference type="PANTHER" id="PTHR45947:SF3">
    <property type="entry name" value="SULFOQUINOVOSYL TRANSFERASE SQD2"/>
    <property type="match status" value="1"/>
</dbReference>
<dbReference type="CDD" id="cd03801">
    <property type="entry name" value="GT4_PimA-like"/>
    <property type="match status" value="1"/>
</dbReference>
<evidence type="ECO:0000313" key="3">
    <source>
        <dbReference type="Proteomes" id="UP001501047"/>
    </source>
</evidence>
<dbReference type="Proteomes" id="UP001501047">
    <property type="component" value="Unassembled WGS sequence"/>
</dbReference>
<accession>A0ABN1KJ04</accession>
<organism evidence="2 3">
    <name type="scientific">Clostridium subterminale</name>
    <dbReference type="NCBI Taxonomy" id="1550"/>
    <lineage>
        <taxon>Bacteria</taxon>
        <taxon>Bacillati</taxon>
        <taxon>Bacillota</taxon>
        <taxon>Clostridia</taxon>
        <taxon>Eubacteriales</taxon>
        <taxon>Clostridiaceae</taxon>
        <taxon>Clostridium</taxon>
    </lineage>
</organism>
<dbReference type="Gene3D" id="3.40.50.2000">
    <property type="entry name" value="Glycogen Phosphorylase B"/>
    <property type="match status" value="2"/>
</dbReference>
<proteinExistence type="predicted"/>
<dbReference type="SUPFAM" id="SSF53756">
    <property type="entry name" value="UDP-Glycosyltransferase/glycogen phosphorylase"/>
    <property type="match status" value="1"/>
</dbReference>
<keyword evidence="3" id="KW-1185">Reference proteome</keyword>